<evidence type="ECO:0000256" key="1">
    <source>
        <dbReference type="SAM" id="MobiDB-lite"/>
    </source>
</evidence>
<feature type="transmembrane region" description="Helical" evidence="2">
    <location>
        <begin position="791"/>
        <end position="815"/>
    </location>
</feature>
<evidence type="ECO:0000313" key="3">
    <source>
        <dbReference type="EMBL" id="GFS24691.1"/>
    </source>
</evidence>
<protein>
    <submittedName>
        <fullName evidence="3">Uncharacterized protein</fullName>
    </submittedName>
</protein>
<proteinExistence type="predicted"/>
<evidence type="ECO:0000256" key="2">
    <source>
        <dbReference type="SAM" id="Phobius"/>
    </source>
</evidence>
<organism evidence="3 4">
    <name type="scientific">Elysia marginata</name>
    <dbReference type="NCBI Taxonomy" id="1093978"/>
    <lineage>
        <taxon>Eukaryota</taxon>
        <taxon>Metazoa</taxon>
        <taxon>Spiralia</taxon>
        <taxon>Lophotrochozoa</taxon>
        <taxon>Mollusca</taxon>
        <taxon>Gastropoda</taxon>
        <taxon>Heterobranchia</taxon>
        <taxon>Euthyneura</taxon>
        <taxon>Panpulmonata</taxon>
        <taxon>Sacoglossa</taxon>
        <taxon>Placobranchoidea</taxon>
        <taxon>Plakobranchidae</taxon>
        <taxon>Elysia</taxon>
    </lineage>
</organism>
<keyword evidence="2" id="KW-0812">Transmembrane</keyword>
<evidence type="ECO:0000313" key="4">
    <source>
        <dbReference type="Proteomes" id="UP000762676"/>
    </source>
</evidence>
<gene>
    <name evidence="3" type="ORF">ElyMa_007009800</name>
</gene>
<keyword evidence="2" id="KW-1133">Transmembrane helix</keyword>
<name>A0AAV4JQW0_9GAST</name>
<reference evidence="3 4" key="1">
    <citation type="journal article" date="2021" name="Elife">
        <title>Chloroplast acquisition without the gene transfer in kleptoplastic sea slugs, Plakobranchus ocellatus.</title>
        <authorList>
            <person name="Maeda T."/>
            <person name="Takahashi S."/>
            <person name="Yoshida T."/>
            <person name="Shimamura S."/>
            <person name="Takaki Y."/>
            <person name="Nagai Y."/>
            <person name="Toyoda A."/>
            <person name="Suzuki Y."/>
            <person name="Arimoto A."/>
            <person name="Ishii H."/>
            <person name="Satoh N."/>
            <person name="Nishiyama T."/>
            <person name="Hasebe M."/>
            <person name="Maruyama T."/>
            <person name="Minagawa J."/>
            <person name="Obokata J."/>
            <person name="Shigenobu S."/>
        </authorList>
    </citation>
    <scope>NUCLEOTIDE SEQUENCE [LARGE SCALE GENOMIC DNA]</scope>
</reference>
<comment type="caution">
    <text evidence="3">The sequence shown here is derived from an EMBL/GenBank/DDBJ whole genome shotgun (WGS) entry which is preliminary data.</text>
</comment>
<dbReference type="EMBL" id="BMAT01014004">
    <property type="protein sequence ID" value="GFS24691.1"/>
    <property type="molecule type" value="Genomic_DNA"/>
</dbReference>
<keyword evidence="4" id="KW-1185">Reference proteome</keyword>
<sequence length="858" mass="95448">MTRESLGNHPLKSPLTFLDLVKTDHVLDTARVMVLDSDHLNRYRISVWGQRNTRFILSIVRRCADEDYDDDLAFPTLPTDLPSGVLIERAGAYHQNTLPRSYNGMPLPDSTNLSQTYDSFDHDIKQSSAPRAPRQTNKIFAVQPMTSLQPPRSRQESYQNTQNSPRTLSSDDSTVQIANSSLRMQLAQHLPRERDRWPSQKTRARVSMFTAMPTFPSKLRTEEDSVPATKPLFSEHSTMRASIHHNPAIDTLVGNSIDASAQDDSISQEKTEDGDHSFMLSNKTVLSSHDYRRDLKEVHKSKNVRTAGNGRRSISVVKPNLINVTNENYKLNYRRNVNDSVTASFPYAKQPFGVQNIIGLDKAKNRFKSLAEKHDTFTKPTINTVKIFYRHLTTQSALFPSQSPQTRHDKNLASRKRKALIPVVSNLRAARFYSTEPLKMDKALTAQAEANTLNLNVKMFSTGSTPQLLQPTLSSIQAAEYSWNTDEIQLLQVVNNVHFTSMTGNGPTKDTNGFGLLSSIQHAVNVEETKTFSSQRFDPRVSEPAFNPHDIQASETFSSPIESDLPTERLASSSVQHVEETQSSNSVDTLWDDFLASEPFVYTPDNHHVLTSSTLYPTPLEVNGRTTLNSNLVIDTKVPGFEIRPSPATVFSESSYKSNKDLPGGFLESEPFHFTSNEKSVHVGYDSLPFETPIPSTDTFMLDASLGIPGKSVSIVYKSTPLPLSLLSVVSVSTVPSVFATSFQPSITKHTLIQPSSVMQSQTVLVTSGGNSSEGEGYSENQNEGTERDTFWPVVAALVVGIPSVIVFGIAITVFHRRRTPDPQKLFNMQTLRSANVDISDTDVANTNFETPMRNSVS</sequence>
<dbReference type="Proteomes" id="UP000762676">
    <property type="component" value="Unassembled WGS sequence"/>
</dbReference>
<feature type="region of interest" description="Disordered" evidence="1">
    <location>
        <begin position="143"/>
        <end position="173"/>
    </location>
</feature>
<dbReference type="AlphaFoldDB" id="A0AAV4JQW0"/>
<accession>A0AAV4JQW0</accession>
<keyword evidence="2" id="KW-0472">Membrane</keyword>